<organism evidence="1 2">
    <name type="scientific">Rhizophagus irregularis</name>
    <dbReference type="NCBI Taxonomy" id="588596"/>
    <lineage>
        <taxon>Eukaryota</taxon>
        <taxon>Fungi</taxon>
        <taxon>Fungi incertae sedis</taxon>
        <taxon>Mucoromycota</taxon>
        <taxon>Glomeromycotina</taxon>
        <taxon>Glomeromycetes</taxon>
        <taxon>Glomerales</taxon>
        <taxon>Glomeraceae</taxon>
        <taxon>Rhizophagus</taxon>
    </lineage>
</organism>
<evidence type="ECO:0008006" key="3">
    <source>
        <dbReference type="Google" id="ProtNLM"/>
    </source>
</evidence>
<accession>A0A2N1M2M9</accession>
<proteinExistence type="predicted"/>
<gene>
    <name evidence="1" type="ORF">RhiirC2_801273</name>
</gene>
<name>A0A2N1M2M9_9GLOM</name>
<dbReference type="VEuPathDB" id="FungiDB:FUN_002672"/>
<comment type="caution">
    <text evidence="1">The sequence shown here is derived from an EMBL/GenBank/DDBJ whole genome shotgun (WGS) entry which is preliminary data.</text>
</comment>
<dbReference type="AlphaFoldDB" id="A0A2N1M2M9"/>
<sequence>MDLTDKELSMRPQYGIVGEESRGWVDYAIKEAEDLICIMEDKQHKVPIGIAQNIKQLKSACETNKRKRKRGADNFDYVYGIITTGRDWHFLLYSPRKISKASDTTYSIEFTKKALDPNSEEYQSLCKSVRKVLGIIVGLLKDRACAEEEPERKRVRIEVNRLIPSITADSTLIINFSQISALIAKTDRGGIRAG</sequence>
<evidence type="ECO:0000313" key="2">
    <source>
        <dbReference type="Proteomes" id="UP000233469"/>
    </source>
</evidence>
<reference evidence="1 2" key="2">
    <citation type="submission" date="2017-10" db="EMBL/GenBank/DDBJ databases">
        <title>Extensive intraspecific genome diversity in a model arbuscular mycorrhizal fungus.</title>
        <authorList>
            <person name="Chen E.C.H."/>
            <person name="Morin E."/>
            <person name="Baudet D."/>
            <person name="Noel J."/>
            <person name="Ndikumana S."/>
            <person name="Charron P."/>
            <person name="St-Onge C."/>
            <person name="Giorgi J."/>
            <person name="Grigoriev I.V."/>
            <person name="Roux C."/>
            <person name="Martin F.M."/>
            <person name="Corradi N."/>
        </authorList>
    </citation>
    <scope>NUCLEOTIDE SEQUENCE [LARGE SCALE GENOMIC DNA]</scope>
    <source>
        <strain evidence="1 2">C2</strain>
    </source>
</reference>
<dbReference type="VEuPathDB" id="FungiDB:RhiirA1_425936"/>
<dbReference type="Proteomes" id="UP000233469">
    <property type="component" value="Unassembled WGS sequence"/>
</dbReference>
<protein>
    <recommendedName>
        <fullName evidence="3">Crinkler family protein</fullName>
    </recommendedName>
</protein>
<reference evidence="1 2" key="1">
    <citation type="submission" date="2016-04" db="EMBL/GenBank/DDBJ databases">
        <title>Genome analyses suggest a sexual origin of heterokaryosis in a supposedly ancient asexual fungus.</title>
        <authorList>
            <person name="Ropars J."/>
            <person name="Sedzielewska K."/>
            <person name="Noel J."/>
            <person name="Charron P."/>
            <person name="Farinelli L."/>
            <person name="Marton T."/>
            <person name="Kruger M."/>
            <person name="Pelin A."/>
            <person name="Brachmann A."/>
            <person name="Corradi N."/>
        </authorList>
    </citation>
    <scope>NUCLEOTIDE SEQUENCE [LARGE SCALE GENOMIC DNA]</scope>
    <source>
        <strain evidence="1 2">C2</strain>
    </source>
</reference>
<evidence type="ECO:0000313" key="1">
    <source>
        <dbReference type="EMBL" id="PKK55876.1"/>
    </source>
</evidence>
<dbReference type="VEuPathDB" id="FungiDB:RhiirFUN_016579"/>
<dbReference type="EMBL" id="LLXL01006630">
    <property type="protein sequence ID" value="PKK55876.1"/>
    <property type="molecule type" value="Genomic_DNA"/>
</dbReference>